<sequence length="185" mass="21060">MEQKNRSHGKIDNLPLELKKEVENRLLAGDTYEEVSEWLKRQGEEVHLSSVGRYGRKFLNKFESVRVAKEFAKLLAEDNVDRPATELHEANNLLASQIIMEALVDDSMDAKQRTEAAKSIASLQRAQVSNEKLKIEARKEQGAVHVAMDLLKEKVFSEIGQNYPEIAAKLLELAENTEKELTRMQ</sequence>
<evidence type="ECO:0000313" key="2">
    <source>
        <dbReference type="Proteomes" id="UP001199355"/>
    </source>
</evidence>
<proteinExistence type="predicted"/>
<dbReference type="EMBL" id="JAJEQF010000029">
    <property type="protein sequence ID" value="MCC2168187.1"/>
    <property type="molecule type" value="Genomic_DNA"/>
</dbReference>
<evidence type="ECO:0000313" key="1">
    <source>
        <dbReference type="EMBL" id="MCC2168187.1"/>
    </source>
</evidence>
<keyword evidence="2" id="KW-1185">Reference proteome</keyword>
<dbReference type="InterPro" id="IPR021874">
    <property type="entry name" value="Phage_Mu_Gp27"/>
</dbReference>
<gene>
    <name evidence="1" type="ORF">LKD45_10895</name>
</gene>
<name>A0AAE3AY54_9FIRM</name>
<reference evidence="1 2" key="1">
    <citation type="submission" date="2021-10" db="EMBL/GenBank/DDBJ databases">
        <title>Anaerobic single-cell dispensing facilitates the cultivation of human gut bacteria.</title>
        <authorList>
            <person name="Afrizal A."/>
        </authorList>
    </citation>
    <scope>NUCLEOTIDE SEQUENCE [LARGE SCALE GENOMIC DNA]</scope>
    <source>
        <strain evidence="1 2">CLA-AA-H244</strain>
    </source>
</reference>
<dbReference type="RefSeq" id="WP_308728538.1">
    <property type="nucleotide sequence ID" value="NZ_JAJEQF010000029.1"/>
</dbReference>
<dbReference type="Pfam" id="PF11985">
    <property type="entry name" value="Phage_Mu_Gp27"/>
    <property type="match status" value="1"/>
</dbReference>
<dbReference type="AlphaFoldDB" id="A0AAE3AY54"/>
<protein>
    <submittedName>
        <fullName evidence="1">DUF3486 family protein</fullName>
    </submittedName>
</protein>
<accession>A0AAE3AY54</accession>
<dbReference type="Proteomes" id="UP001199355">
    <property type="component" value="Unassembled WGS sequence"/>
</dbReference>
<organism evidence="1 2">
    <name type="scientific">Gallintestinimicrobium propionicum</name>
    <dbReference type="NCBI Taxonomy" id="2981770"/>
    <lineage>
        <taxon>Bacteria</taxon>
        <taxon>Bacillati</taxon>
        <taxon>Bacillota</taxon>
        <taxon>Clostridia</taxon>
        <taxon>Lachnospirales</taxon>
        <taxon>Lachnospiraceae</taxon>
        <taxon>Gallintestinimicrobium</taxon>
    </lineage>
</organism>
<comment type="caution">
    <text evidence="1">The sequence shown here is derived from an EMBL/GenBank/DDBJ whole genome shotgun (WGS) entry which is preliminary data.</text>
</comment>